<reference evidence="8" key="2">
    <citation type="submission" date="2015-01" db="EMBL/GenBank/DDBJ databases">
        <title>Evolutionary Origins and Diversification of the Mycorrhizal Mutualists.</title>
        <authorList>
            <consortium name="DOE Joint Genome Institute"/>
            <consortium name="Mycorrhizal Genomics Consortium"/>
            <person name="Kohler A."/>
            <person name="Kuo A."/>
            <person name="Nagy L.G."/>
            <person name="Floudas D."/>
            <person name="Copeland A."/>
            <person name="Barry K.W."/>
            <person name="Cichocki N."/>
            <person name="Veneault-Fourrey C."/>
            <person name="LaButti K."/>
            <person name="Lindquist E.A."/>
            <person name="Lipzen A."/>
            <person name="Lundell T."/>
            <person name="Morin E."/>
            <person name="Murat C."/>
            <person name="Riley R."/>
            <person name="Ohm R."/>
            <person name="Sun H."/>
            <person name="Tunlid A."/>
            <person name="Henrissat B."/>
            <person name="Grigoriev I.V."/>
            <person name="Hibbett D.S."/>
            <person name="Martin F."/>
        </authorList>
    </citation>
    <scope>NUCLEOTIDE SEQUENCE [LARGE SCALE GENOMIC DNA]</scope>
    <source>
        <strain evidence="8">F 1598</strain>
    </source>
</reference>
<dbReference type="EC" id="2.7.11.1" evidence="1"/>
<dbReference type="STRING" id="765440.A0A0C3F913"/>
<reference evidence="7 8" key="1">
    <citation type="submission" date="2014-04" db="EMBL/GenBank/DDBJ databases">
        <authorList>
            <consortium name="DOE Joint Genome Institute"/>
            <person name="Kuo A."/>
            <person name="Tarkka M."/>
            <person name="Buscot F."/>
            <person name="Kohler A."/>
            <person name="Nagy L.G."/>
            <person name="Floudas D."/>
            <person name="Copeland A."/>
            <person name="Barry K.W."/>
            <person name="Cichocki N."/>
            <person name="Veneault-Fourrey C."/>
            <person name="LaButti K."/>
            <person name="Lindquist E.A."/>
            <person name="Lipzen A."/>
            <person name="Lundell T."/>
            <person name="Morin E."/>
            <person name="Murat C."/>
            <person name="Sun H."/>
            <person name="Tunlid A."/>
            <person name="Henrissat B."/>
            <person name="Grigoriev I.V."/>
            <person name="Hibbett D.S."/>
            <person name="Martin F."/>
            <person name="Nordberg H.P."/>
            <person name="Cantor M.N."/>
            <person name="Hua S.X."/>
        </authorList>
    </citation>
    <scope>NUCLEOTIDE SEQUENCE [LARGE SCALE GENOMIC DNA]</scope>
    <source>
        <strain evidence="7 8">F 1598</strain>
    </source>
</reference>
<dbReference type="GO" id="GO:0005524">
    <property type="term" value="F:ATP binding"/>
    <property type="evidence" value="ECO:0007669"/>
    <property type="project" value="UniProtKB-UniRule"/>
</dbReference>
<dbReference type="CDD" id="cd14016">
    <property type="entry name" value="STKc_CK1"/>
    <property type="match status" value="1"/>
</dbReference>
<dbReference type="Gene3D" id="1.10.510.10">
    <property type="entry name" value="Transferase(Phosphotransferase) domain 1"/>
    <property type="match status" value="1"/>
</dbReference>
<evidence type="ECO:0000256" key="2">
    <source>
        <dbReference type="ARBA" id="ARBA00022741"/>
    </source>
</evidence>
<keyword evidence="2 4" id="KW-0547">Nucleotide-binding</keyword>
<evidence type="ECO:0000256" key="3">
    <source>
        <dbReference type="ARBA" id="ARBA00022840"/>
    </source>
</evidence>
<accession>A0A0C3F913</accession>
<evidence type="ECO:0000256" key="1">
    <source>
        <dbReference type="ARBA" id="ARBA00012513"/>
    </source>
</evidence>
<evidence type="ECO:0000259" key="6">
    <source>
        <dbReference type="PROSITE" id="PS50011"/>
    </source>
</evidence>
<dbReference type="OrthoDB" id="5800476at2759"/>
<evidence type="ECO:0000256" key="5">
    <source>
        <dbReference type="RuleBase" id="RU000304"/>
    </source>
</evidence>
<keyword evidence="5" id="KW-0723">Serine/threonine-protein kinase</keyword>
<dbReference type="InterPro" id="IPR050235">
    <property type="entry name" value="CK1_Ser-Thr_kinase"/>
</dbReference>
<keyword evidence="8" id="KW-1185">Reference proteome</keyword>
<keyword evidence="5" id="KW-0418">Kinase</keyword>
<dbReference type="SMART" id="SM00220">
    <property type="entry name" value="S_TKc"/>
    <property type="match status" value="1"/>
</dbReference>
<organism evidence="7 8">
    <name type="scientific">Piloderma croceum (strain F 1598)</name>
    <dbReference type="NCBI Taxonomy" id="765440"/>
    <lineage>
        <taxon>Eukaryota</taxon>
        <taxon>Fungi</taxon>
        <taxon>Dikarya</taxon>
        <taxon>Basidiomycota</taxon>
        <taxon>Agaricomycotina</taxon>
        <taxon>Agaricomycetes</taxon>
        <taxon>Agaricomycetidae</taxon>
        <taxon>Atheliales</taxon>
        <taxon>Atheliaceae</taxon>
        <taxon>Piloderma</taxon>
    </lineage>
</organism>
<dbReference type="InParanoid" id="A0A0C3F913"/>
<feature type="domain" description="Protein kinase" evidence="6">
    <location>
        <begin position="21"/>
        <end position="301"/>
    </location>
</feature>
<dbReference type="AlphaFoldDB" id="A0A0C3F913"/>
<protein>
    <recommendedName>
        <fullName evidence="1">non-specific serine/threonine protein kinase</fullName>
        <ecNumber evidence="1">2.7.11.1</ecNumber>
    </recommendedName>
</protein>
<dbReference type="InterPro" id="IPR017441">
    <property type="entry name" value="Protein_kinase_ATP_BS"/>
</dbReference>
<dbReference type="GO" id="GO:0004674">
    <property type="term" value="F:protein serine/threonine kinase activity"/>
    <property type="evidence" value="ECO:0007669"/>
    <property type="project" value="UniProtKB-KW"/>
</dbReference>
<sequence>MESAIGSDDRQLNVVRVGGKYRLGEQIGSGSFGTVYSGVNVISNEAIAVKLESVQVEHLQLEHEYRVYKSIKGSIGIPSVRWFGMEGDCNALVLTLLGPSLEDTFNRSNHKFSLTGVLILADQMISRIEHIHSCHFIHGDIKPANFLMGIGEHDHEVYLIDFGLAKRFRDPKTHLHIPCKEHCPPTGTVPYVSINNHLGLERSRRDDIESLAYILIYFLCGSLPWHGIRATTSGQEHQTILQLKMNLTLDHLHPACPSVFSVFLNYARGLAFDEKPDYDYLRSLFRKLLITEEQQYRHPFAKCIMSNSLCDWTVGSRGKTSRRKVLQEKDVPLLDKRYVHSVFIPCLPSDHRPSRLRSRSSRTRCHLITPTTDSMP</sequence>
<proteinExistence type="inferred from homology"/>
<dbReference type="PROSITE" id="PS00108">
    <property type="entry name" value="PROTEIN_KINASE_ST"/>
    <property type="match status" value="1"/>
</dbReference>
<dbReference type="PROSITE" id="PS00107">
    <property type="entry name" value="PROTEIN_KINASE_ATP"/>
    <property type="match status" value="1"/>
</dbReference>
<dbReference type="PANTHER" id="PTHR11909">
    <property type="entry name" value="CASEIN KINASE-RELATED"/>
    <property type="match status" value="1"/>
</dbReference>
<dbReference type="EMBL" id="KN833035">
    <property type="protein sequence ID" value="KIM76444.1"/>
    <property type="molecule type" value="Genomic_DNA"/>
</dbReference>
<evidence type="ECO:0000313" key="7">
    <source>
        <dbReference type="EMBL" id="KIM76444.1"/>
    </source>
</evidence>
<keyword evidence="5" id="KW-0808">Transferase</keyword>
<keyword evidence="3 4" id="KW-0067">ATP-binding</keyword>
<dbReference type="Pfam" id="PF00069">
    <property type="entry name" value="Pkinase"/>
    <property type="match status" value="1"/>
</dbReference>
<feature type="binding site" evidence="4">
    <location>
        <position position="50"/>
    </location>
    <ligand>
        <name>ATP</name>
        <dbReference type="ChEBI" id="CHEBI:30616"/>
    </ligand>
</feature>
<dbReference type="SUPFAM" id="SSF56112">
    <property type="entry name" value="Protein kinase-like (PK-like)"/>
    <property type="match status" value="1"/>
</dbReference>
<dbReference type="Proteomes" id="UP000054166">
    <property type="component" value="Unassembled WGS sequence"/>
</dbReference>
<dbReference type="InterPro" id="IPR011009">
    <property type="entry name" value="Kinase-like_dom_sf"/>
</dbReference>
<dbReference type="InterPro" id="IPR008271">
    <property type="entry name" value="Ser/Thr_kinase_AS"/>
</dbReference>
<evidence type="ECO:0000313" key="8">
    <source>
        <dbReference type="Proteomes" id="UP000054166"/>
    </source>
</evidence>
<dbReference type="InterPro" id="IPR000719">
    <property type="entry name" value="Prot_kinase_dom"/>
</dbReference>
<gene>
    <name evidence="7" type="ORF">PILCRDRAFT_77901</name>
</gene>
<evidence type="ECO:0000256" key="4">
    <source>
        <dbReference type="PROSITE-ProRule" id="PRU10141"/>
    </source>
</evidence>
<comment type="similarity">
    <text evidence="5">Belongs to the protein kinase superfamily.</text>
</comment>
<dbReference type="HOGENOM" id="CLU_019279_2_0_1"/>
<name>A0A0C3F913_PILCF</name>
<dbReference type="PROSITE" id="PS50011">
    <property type="entry name" value="PROTEIN_KINASE_DOM"/>
    <property type="match status" value="1"/>
</dbReference>